<evidence type="ECO:0000313" key="3">
    <source>
        <dbReference type="Proteomes" id="UP000269721"/>
    </source>
</evidence>
<proteinExistence type="predicted"/>
<feature type="region of interest" description="Disordered" evidence="1">
    <location>
        <begin position="83"/>
        <end position="105"/>
    </location>
</feature>
<evidence type="ECO:0000256" key="1">
    <source>
        <dbReference type="SAM" id="MobiDB-lite"/>
    </source>
</evidence>
<dbReference type="EMBL" id="KZ999336">
    <property type="protein sequence ID" value="RKO85171.1"/>
    <property type="molecule type" value="Genomic_DNA"/>
</dbReference>
<protein>
    <submittedName>
        <fullName evidence="2">Uncharacterized protein</fullName>
    </submittedName>
</protein>
<reference evidence="3" key="1">
    <citation type="journal article" date="2018" name="Nat. Microbiol.">
        <title>Leveraging single-cell genomics to expand the fungal tree of life.</title>
        <authorList>
            <person name="Ahrendt S.R."/>
            <person name="Quandt C.A."/>
            <person name="Ciobanu D."/>
            <person name="Clum A."/>
            <person name="Salamov A."/>
            <person name="Andreopoulos B."/>
            <person name="Cheng J.F."/>
            <person name="Woyke T."/>
            <person name="Pelin A."/>
            <person name="Henrissat B."/>
            <person name="Reynolds N.K."/>
            <person name="Benny G.L."/>
            <person name="Smith M.E."/>
            <person name="James T.Y."/>
            <person name="Grigoriev I.V."/>
        </authorList>
    </citation>
    <scope>NUCLEOTIDE SEQUENCE [LARGE SCALE GENOMIC DNA]</scope>
</reference>
<dbReference type="InterPro" id="IPR011044">
    <property type="entry name" value="Quino_amine_DH_bsu"/>
</dbReference>
<keyword evidence="3" id="KW-1185">Reference proteome</keyword>
<gene>
    <name evidence="2" type="ORF">BDK51DRAFT_53074</name>
</gene>
<dbReference type="OrthoDB" id="289913at2759"/>
<dbReference type="Proteomes" id="UP000269721">
    <property type="component" value="Unassembled WGS sequence"/>
</dbReference>
<dbReference type="AlphaFoldDB" id="A0A4P9VZC9"/>
<feature type="compositionally biased region" description="Polar residues" evidence="1">
    <location>
        <begin position="96"/>
        <end position="105"/>
    </location>
</feature>
<organism evidence="2 3">
    <name type="scientific">Blyttiomyces helicus</name>
    <dbReference type="NCBI Taxonomy" id="388810"/>
    <lineage>
        <taxon>Eukaryota</taxon>
        <taxon>Fungi</taxon>
        <taxon>Fungi incertae sedis</taxon>
        <taxon>Chytridiomycota</taxon>
        <taxon>Chytridiomycota incertae sedis</taxon>
        <taxon>Chytridiomycetes</taxon>
        <taxon>Chytridiomycetes incertae sedis</taxon>
        <taxon>Blyttiomyces</taxon>
    </lineage>
</organism>
<accession>A0A4P9VZC9</accession>
<name>A0A4P9VZC9_9FUNG</name>
<sequence>MVLVGDESDEGDKVERARADRILRDPDFGEKSQHRAKTMTECAPVCASDDNILASQANHVDGHRAGSAFGRVRSWAAGLRWTGHREPDLAPGPPSTARNTHTRPNPSAVPFCPASALGPITLLALSPDSSRLACDHSQCAVYVWDQIKRTLVWNMAPIAAVGENREGNMAILSLRPSVTLQFRVSWPAGSGSDRAGCAIASAAWTSQVQLFDGGSRR</sequence>
<dbReference type="SUPFAM" id="SSF50969">
    <property type="entry name" value="YVTN repeat-like/Quinoprotein amine dehydrogenase"/>
    <property type="match status" value="1"/>
</dbReference>
<evidence type="ECO:0000313" key="2">
    <source>
        <dbReference type="EMBL" id="RKO85171.1"/>
    </source>
</evidence>